<name>A0A1G7Y230_CHIFI</name>
<organism evidence="1 2">
    <name type="scientific">Chitinophaga filiformis</name>
    <name type="common">Myxococcus filiformis</name>
    <name type="synonym">Flexibacter filiformis</name>
    <dbReference type="NCBI Taxonomy" id="104663"/>
    <lineage>
        <taxon>Bacteria</taxon>
        <taxon>Pseudomonadati</taxon>
        <taxon>Bacteroidota</taxon>
        <taxon>Chitinophagia</taxon>
        <taxon>Chitinophagales</taxon>
        <taxon>Chitinophagaceae</taxon>
        <taxon>Chitinophaga</taxon>
    </lineage>
</organism>
<accession>A0A1G7Y230</accession>
<dbReference type="PROSITE" id="PS51257">
    <property type="entry name" value="PROKAR_LIPOPROTEIN"/>
    <property type="match status" value="1"/>
</dbReference>
<reference evidence="1 2" key="1">
    <citation type="submission" date="2016-10" db="EMBL/GenBank/DDBJ databases">
        <authorList>
            <person name="de Groot N.N."/>
        </authorList>
    </citation>
    <scope>NUCLEOTIDE SEQUENCE [LARGE SCALE GENOMIC DNA]</scope>
    <source>
        <strain evidence="1 2">DSM 527</strain>
    </source>
</reference>
<gene>
    <name evidence="1" type="ORF">SAMN04488121_107158</name>
</gene>
<evidence type="ECO:0000313" key="2">
    <source>
        <dbReference type="Proteomes" id="UP000199045"/>
    </source>
</evidence>
<dbReference type="EMBL" id="FNBN01000007">
    <property type="protein sequence ID" value="SDG90000.1"/>
    <property type="molecule type" value="Genomic_DNA"/>
</dbReference>
<sequence length="273" mass="31220">MKGLLLSLLTFGLLFTACEPGKEDPFADPEKRLVTDVTDTDSSALSYDSIGRLILFEQHEKADNFASFLKPVYENDRLTAVLSGLSKNDITHKFRTFEYNRAGKVLKVYSYEYGIDKYSRYDSLVYNPSELISTIYVAAITDASGKIGLIQKNVLEWNNFWDIAKKYSIPMRDGRETKDTTITVYTYDKKYNYVARQPILFYLQMDEPADALSTENVLTATTTSGSDSEEISNIFTYDNDYYPTTVMTTTKELHNGVVVSTRQKSHKWTYVRL</sequence>
<proteinExistence type="predicted"/>
<dbReference type="RefSeq" id="WP_089835750.1">
    <property type="nucleotide sequence ID" value="NZ_FNBN01000007.1"/>
</dbReference>
<protein>
    <submittedName>
        <fullName evidence="1">Uncharacterized protein</fullName>
    </submittedName>
</protein>
<dbReference type="AlphaFoldDB" id="A0A1G7Y230"/>
<dbReference type="OrthoDB" id="646069at2"/>
<evidence type="ECO:0000313" key="1">
    <source>
        <dbReference type="EMBL" id="SDG90000.1"/>
    </source>
</evidence>
<dbReference type="Proteomes" id="UP000199045">
    <property type="component" value="Unassembled WGS sequence"/>
</dbReference>